<dbReference type="NCBIfam" id="NF004012">
    <property type="entry name" value="PRK05477.1-2"/>
    <property type="match status" value="1"/>
</dbReference>
<comment type="catalytic activity">
    <reaction evidence="8 10">
        <text>L-aspartyl-tRNA(Asn) + L-glutamine + ATP + H2O = L-asparaginyl-tRNA(Asn) + L-glutamate + ADP + phosphate + 2 H(+)</text>
        <dbReference type="Rhea" id="RHEA:14513"/>
        <dbReference type="Rhea" id="RHEA-COMP:9674"/>
        <dbReference type="Rhea" id="RHEA-COMP:9677"/>
        <dbReference type="ChEBI" id="CHEBI:15377"/>
        <dbReference type="ChEBI" id="CHEBI:15378"/>
        <dbReference type="ChEBI" id="CHEBI:29985"/>
        <dbReference type="ChEBI" id="CHEBI:30616"/>
        <dbReference type="ChEBI" id="CHEBI:43474"/>
        <dbReference type="ChEBI" id="CHEBI:58359"/>
        <dbReference type="ChEBI" id="CHEBI:78515"/>
        <dbReference type="ChEBI" id="CHEBI:78516"/>
        <dbReference type="ChEBI" id="CHEBI:456216"/>
    </reaction>
</comment>
<dbReference type="GO" id="GO:0070681">
    <property type="term" value="P:glutaminyl-tRNAGln biosynthesis via transamidation"/>
    <property type="evidence" value="ECO:0007669"/>
    <property type="project" value="TreeGrafter"/>
</dbReference>
<name>A0A1F5GDC5_9BACT</name>
<evidence type="ECO:0000256" key="7">
    <source>
        <dbReference type="ARBA" id="ARBA00024799"/>
    </source>
</evidence>
<dbReference type="GO" id="GO:0050567">
    <property type="term" value="F:glutaminyl-tRNA synthase (glutamine-hydrolyzing) activity"/>
    <property type="evidence" value="ECO:0007669"/>
    <property type="project" value="UniProtKB-UniRule"/>
</dbReference>
<evidence type="ECO:0000256" key="5">
    <source>
        <dbReference type="ARBA" id="ARBA00022840"/>
    </source>
</evidence>
<dbReference type="InterPro" id="IPR042114">
    <property type="entry name" value="GatB_C_1"/>
</dbReference>
<dbReference type="InterPro" id="IPR004413">
    <property type="entry name" value="GatB"/>
</dbReference>
<protein>
    <recommendedName>
        <fullName evidence="10">Aspartyl/glutamyl-tRNA(Asn/Gln) amidotransferase subunit B</fullName>
        <shortName evidence="10">Asp/Glu-ADT subunit B</shortName>
        <ecNumber evidence="10">6.3.5.-</ecNumber>
    </recommendedName>
</protein>
<evidence type="ECO:0000256" key="8">
    <source>
        <dbReference type="ARBA" id="ARBA00047380"/>
    </source>
</evidence>
<evidence type="ECO:0000313" key="13">
    <source>
        <dbReference type="Proteomes" id="UP000177124"/>
    </source>
</evidence>
<comment type="subunit">
    <text evidence="2 10">Heterotrimer of A, B and C subunits.</text>
</comment>
<dbReference type="NCBIfam" id="TIGR00133">
    <property type="entry name" value="gatB"/>
    <property type="match status" value="1"/>
</dbReference>
<dbReference type="EMBL" id="MFBF01000060">
    <property type="protein sequence ID" value="OGD89868.1"/>
    <property type="molecule type" value="Genomic_DNA"/>
</dbReference>
<comment type="caution">
    <text evidence="12">The sequence shown here is derived from an EMBL/GenBank/DDBJ whole genome shotgun (WGS) entry which is preliminary data.</text>
</comment>
<dbReference type="SMART" id="SM00845">
    <property type="entry name" value="GatB_Yqey"/>
    <property type="match status" value="1"/>
</dbReference>
<feature type="domain" description="Asn/Gln amidotransferase" evidence="11">
    <location>
        <begin position="332"/>
        <end position="442"/>
    </location>
</feature>
<keyword evidence="5 10" id="KW-0067">ATP-binding</keyword>
<dbReference type="AlphaFoldDB" id="A0A1F5GDC5"/>
<dbReference type="InterPro" id="IPR018027">
    <property type="entry name" value="Asn/Gln_amidotransferase"/>
</dbReference>
<dbReference type="HAMAP" id="MF_00121">
    <property type="entry name" value="GatB"/>
    <property type="match status" value="1"/>
</dbReference>
<dbReference type="InterPro" id="IPR017959">
    <property type="entry name" value="Asn/Gln-tRNA_amidoTrfase_suB/E"/>
</dbReference>
<keyword evidence="3 10" id="KW-0436">Ligase</keyword>
<dbReference type="InterPro" id="IPR023168">
    <property type="entry name" value="GatB_Yqey_C_2"/>
</dbReference>
<dbReference type="PROSITE" id="PS01234">
    <property type="entry name" value="GATB"/>
    <property type="match status" value="1"/>
</dbReference>
<dbReference type="PANTHER" id="PTHR11659">
    <property type="entry name" value="GLUTAMYL-TRNA GLN AMIDOTRANSFERASE SUBUNIT B MITOCHONDRIAL AND PROKARYOTIC PET112-RELATED"/>
    <property type="match status" value="1"/>
</dbReference>
<organism evidence="12 13">
    <name type="scientific">Candidatus Curtissbacteria bacterium RIFCSPHIGHO2_02_FULL_42_15</name>
    <dbReference type="NCBI Taxonomy" id="1797716"/>
    <lineage>
        <taxon>Bacteria</taxon>
        <taxon>Candidatus Curtissiibacteriota</taxon>
    </lineage>
</organism>
<dbReference type="NCBIfam" id="NF004014">
    <property type="entry name" value="PRK05477.1-4"/>
    <property type="match status" value="1"/>
</dbReference>
<comment type="similarity">
    <text evidence="1 10">Belongs to the GatB/GatE family. GatB subfamily.</text>
</comment>
<evidence type="ECO:0000313" key="12">
    <source>
        <dbReference type="EMBL" id="OGD89868.1"/>
    </source>
</evidence>
<evidence type="ECO:0000256" key="3">
    <source>
        <dbReference type="ARBA" id="ARBA00022598"/>
    </source>
</evidence>
<proteinExistence type="inferred from homology"/>
<evidence type="ECO:0000256" key="6">
    <source>
        <dbReference type="ARBA" id="ARBA00022917"/>
    </source>
</evidence>
<dbReference type="Pfam" id="PF02934">
    <property type="entry name" value="GatB_N"/>
    <property type="match status" value="1"/>
</dbReference>
<comment type="catalytic activity">
    <reaction evidence="9 10">
        <text>L-glutamyl-tRNA(Gln) + L-glutamine + ATP + H2O = L-glutaminyl-tRNA(Gln) + L-glutamate + ADP + phosphate + H(+)</text>
        <dbReference type="Rhea" id="RHEA:17521"/>
        <dbReference type="Rhea" id="RHEA-COMP:9681"/>
        <dbReference type="Rhea" id="RHEA-COMP:9684"/>
        <dbReference type="ChEBI" id="CHEBI:15377"/>
        <dbReference type="ChEBI" id="CHEBI:15378"/>
        <dbReference type="ChEBI" id="CHEBI:29985"/>
        <dbReference type="ChEBI" id="CHEBI:30616"/>
        <dbReference type="ChEBI" id="CHEBI:43474"/>
        <dbReference type="ChEBI" id="CHEBI:58359"/>
        <dbReference type="ChEBI" id="CHEBI:78520"/>
        <dbReference type="ChEBI" id="CHEBI:78521"/>
        <dbReference type="ChEBI" id="CHEBI:456216"/>
    </reaction>
</comment>
<dbReference type="Gene3D" id="1.10.150.380">
    <property type="entry name" value="GatB domain, N-terminal subdomain"/>
    <property type="match status" value="1"/>
</dbReference>
<evidence type="ECO:0000256" key="10">
    <source>
        <dbReference type="HAMAP-Rule" id="MF_00121"/>
    </source>
</evidence>
<dbReference type="GO" id="GO:0006412">
    <property type="term" value="P:translation"/>
    <property type="evidence" value="ECO:0007669"/>
    <property type="project" value="UniProtKB-UniRule"/>
</dbReference>
<dbReference type="GO" id="GO:0050566">
    <property type="term" value="F:asparaginyl-tRNA synthase (glutamine-hydrolyzing) activity"/>
    <property type="evidence" value="ECO:0007669"/>
    <property type="project" value="RHEA"/>
</dbReference>
<dbReference type="Gene3D" id="1.10.10.410">
    <property type="match status" value="1"/>
</dbReference>
<evidence type="ECO:0000256" key="9">
    <source>
        <dbReference type="ARBA" id="ARBA00047913"/>
    </source>
</evidence>
<evidence type="ECO:0000256" key="2">
    <source>
        <dbReference type="ARBA" id="ARBA00011123"/>
    </source>
</evidence>
<keyword evidence="4 10" id="KW-0547">Nucleotide-binding</keyword>
<reference evidence="12 13" key="1">
    <citation type="journal article" date="2016" name="Nat. Commun.">
        <title>Thousands of microbial genomes shed light on interconnected biogeochemical processes in an aquifer system.</title>
        <authorList>
            <person name="Anantharaman K."/>
            <person name="Brown C.T."/>
            <person name="Hug L.A."/>
            <person name="Sharon I."/>
            <person name="Castelle C.J."/>
            <person name="Probst A.J."/>
            <person name="Thomas B.C."/>
            <person name="Singh A."/>
            <person name="Wilkins M.J."/>
            <person name="Karaoz U."/>
            <person name="Brodie E.L."/>
            <person name="Williams K.H."/>
            <person name="Hubbard S.S."/>
            <person name="Banfield J.F."/>
        </authorList>
    </citation>
    <scope>NUCLEOTIDE SEQUENCE [LARGE SCALE GENOMIC DNA]</scope>
</reference>
<dbReference type="FunFam" id="1.10.10.410:FF:000001">
    <property type="entry name" value="Aspartyl/glutamyl-tRNA(Asn/Gln) amidotransferase subunit B"/>
    <property type="match status" value="1"/>
</dbReference>
<dbReference type="SUPFAM" id="SSF55931">
    <property type="entry name" value="Glutamine synthetase/guanido kinase"/>
    <property type="match status" value="1"/>
</dbReference>
<dbReference type="GO" id="GO:0005524">
    <property type="term" value="F:ATP binding"/>
    <property type="evidence" value="ECO:0007669"/>
    <property type="project" value="UniProtKB-KW"/>
</dbReference>
<dbReference type="STRING" id="1797716.A3D07_04050"/>
<dbReference type="InterPro" id="IPR014746">
    <property type="entry name" value="Gln_synth/guanido_kin_cat_dom"/>
</dbReference>
<dbReference type="InterPro" id="IPR017958">
    <property type="entry name" value="Gln-tRNA_amidoTrfase_suB_CS"/>
</dbReference>
<comment type="function">
    <text evidence="7 10">Allows the formation of correctly charged Asn-tRNA(Asn) or Gln-tRNA(Gln) through the transamidation of misacylated Asp-tRNA(Asn) or Glu-tRNA(Gln) in organisms which lack either or both of asparaginyl-tRNA or glutaminyl-tRNA synthetases. The reaction takes place in the presence of glutamine and ATP through an activated phospho-Asp-tRNA(Asn) or phospho-Glu-tRNA(Gln).</text>
</comment>
<dbReference type="InterPro" id="IPR006075">
    <property type="entry name" value="Asn/Gln-tRNA_Trfase_suB/E_cat"/>
</dbReference>
<keyword evidence="6 10" id="KW-0648">Protein biosynthesis</keyword>
<dbReference type="Proteomes" id="UP000177124">
    <property type="component" value="Unassembled WGS sequence"/>
</dbReference>
<evidence type="ECO:0000256" key="4">
    <source>
        <dbReference type="ARBA" id="ARBA00022741"/>
    </source>
</evidence>
<dbReference type="SUPFAM" id="SSF89095">
    <property type="entry name" value="GatB/YqeY motif"/>
    <property type="match status" value="1"/>
</dbReference>
<dbReference type="PANTHER" id="PTHR11659:SF0">
    <property type="entry name" value="GLUTAMYL-TRNA(GLN) AMIDOTRANSFERASE SUBUNIT B, MITOCHONDRIAL"/>
    <property type="match status" value="1"/>
</dbReference>
<dbReference type="Pfam" id="PF02637">
    <property type="entry name" value="GatB_Yqey"/>
    <property type="match status" value="1"/>
</dbReference>
<sequence>MKYEPVIGLEIHIELATKSKMFCSCSADYFGAKPNTHTCPICLGLPGAMPKANNEAIKFTQKFGSAIGCKLLLSSKFDRKNYFYPDLAKGFQVSQYDLPFSEEGFLQIKAENGDLKKVRISRAHLEEDTGKLTHATINNRRVTLVDFNRSGVPLMEIVSEPDVESAQEAKLYAQKIRQTARYMGISDADMEKGSMRIEPNISLREMGTKTLPSYKVELKNINSFKFAEKAIDYEIKRQTEILNKGEVPAQETRGFNEQKGITVSQRSKEFAHDYRYFPEPDLPPLHFTERQSEKIKNELPELPDEKYQRFIKKFNLGVYDAEILTREQKVAEYFEEAAKAGGKAQISTKVIANFIINQKPNIEKFLPADLVSQIYRKTQKTYIPDDELEEIVKKVLGENKKAVEDYKKGKDAALQVLVGAVMGESKGNIDPQKAKAMLENLLTH</sequence>
<accession>A0A1F5GDC5</accession>
<gene>
    <name evidence="10" type="primary">gatB</name>
    <name evidence="12" type="ORF">A3D07_04050</name>
</gene>
<evidence type="ECO:0000259" key="11">
    <source>
        <dbReference type="SMART" id="SM00845"/>
    </source>
</evidence>
<evidence type="ECO:0000256" key="1">
    <source>
        <dbReference type="ARBA" id="ARBA00005306"/>
    </source>
</evidence>
<dbReference type="EC" id="6.3.5.-" evidence="10"/>
<dbReference type="InterPro" id="IPR003789">
    <property type="entry name" value="Asn/Gln_tRNA_amidoTrase-B-like"/>
</dbReference>